<accession>A0A437PHB2</accession>
<evidence type="ECO:0000256" key="2">
    <source>
        <dbReference type="ARBA" id="ARBA00023002"/>
    </source>
</evidence>
<keyword evidence="2 4" id="KW-0560">Oxidoreductase</keyword>
<evidence type="ECO:0000256" key="1">
    <source>
        <dbReference type="ARBA" id="ARBA00005854"/>
    </source>
</evidence>
<dbReference type="GO" id="GO:0006564">
    <property type="term" value="P:L-serine biosynthetic process"/>
    <property type="evidence" value="ECO:0007669"/>
    <property type="project" value="UniProtKB-ARBA"/>
</dbReference>
<evidence type="ECO:0000259" key="5">
    <source>
        <dbReference type="Pfam" id="PF00389"/>
    </source>
</evidence>
<evidence type="ECO:0000256" key="3">
    <source>
        <dbReference type="ARBA" id="ARBA00023027"/>
    </source>
</evidence>
<dbReference type="RefSeq" id="WP_127726908.1">
    <property type="nucleotide sequence ID" value="NZ_SACP01000001.1"/>
</dbReference>
<dbReference type="PANTHER" id="PTHR43761:SF1">
    <property type="entry name" value="D-ISOMER SPECIFIC 2-HYDROXYACID DEHYDROGENASE CATALYTIC DOMAIN-CONTAINING PROTEIN-RELATED"/>
    <property type="match status" value="1"/>
</dbReference>
<evidence type="ECO:0000259" key="6">
    <source>
        <dbReference type="Pfam" id="PF02826"/>
    </source>
</evidence>
<proteinExistence type="inferred from homology"/>
<dbReference type="FunFam" id="3.40.50.720:FF:000041">
    <property type="entry name" value="D-3-phosphoglycerate dehydrogenase"/>
    <property type="match status" value="1"/>
</dbReference>
<keyword evidence="8" id="KW-1185">Reference proteome</keyword>
<comment type="caution">
    <text evidence="7">The sequence shown here is derived from an EMBL/GenBank/DDBJ whole genome shotgun (WGS) entry which is preliminary data.</text>
</comment>
<dbReference type="InterPro" id="IPR029753">
    <property type="entry name" value="D-isomer_DH_CS"/>
</dbReference>
<dbReference type="AlphaFoldDB" id="A0A437PHB2"/>
<dbReference type="Gene3D" id="3.40.50.720">
    <property type="entry name" value="NAD(P)-binding Rossmann-like Domain"/>
    <property type="match status" value="2"/>
</dbReference>
<dbReference type="PROSITE" id="PS00065">
    <property type="entry name" value="D_2_HYDROXYACID_DH_1"/>
    <property type="match status" value="1"/>
</dbReference>
<dbReference type="Pfam" id="PF00389">
    <property type="entry name" value="2-Hacid_dh"/>
    <property type="match status" value="1"/>
</dbReference>
<gene>
    <name evidence="7" type="ORF">EOE48_01040</name>
</gene>
<feature type="domain" description="D-isomer specific 2-hydroxyacid dehydrogenase catalytic" evidence="5">
    <location>
        <begin position="32"/>
        <end position="309"/>
    </location>
</feature>
<dbReference type="PROSITE" id="PS00670">
    <property type="entry name" value="D_2_HYDROXYACID_DH_2"/>
    <property type="match status" value="1"/>
</dbReference>
<reference evidence="7 8" key="1">
    <citation type="submission" date="2019-01" db="EMBL/GenBank/DDBJ databases">
        <authorList>
            <person name="Chen W.-M."/>
        </authorList>
    </citation>
    <scope>NUCLEOTIDE SEQUENCE [LARGE SCALE GENOMIC DNA]</scope>
    <source>
        <strain evidence="7 8">TER-1</strain>
    </source>
</reference>
<dbReference type="EMBL" id="SACP01000001">
    <property type="protein sequence ID" value="RVU21666.1"/>
    <property type="molecule type" value="Genomic_DNA"/>
</dbReference>
<dbReference type="Proteomes" id="UP000286997">
    <property type="component" value="Unassembled WGS sequence"/>
</dbReference>
<dbReference type="InterPro" id="IPR036291">
    <property type="entry name" value="NAD(P)-bd_dom_sf"/>
</dbReference>
<dbReference type="SUPFAM" id="SSF52283">
    <property type="entry name" value="Formate/glycerate dehydrogenase catalytic domain-like"/>
    <property type="match status" value="1"/>
</dbReference>
<dbReference type="InterPro" id="IPR006140">
    <property type="entry name" value="D-isomer_DH_NAD-bd"/>
</dbReference>
<dbReference type="InterPro" id="IPR029752">
    <property type="entry name" value="D-isomer_DH_CS1"/>
</dbReference>
<dbReference type="GO" id="GO:0051287">
    <property type="term" value="F:NAD binding"/>
    <property type="evidence" value="ECO:0007669"/>
    <property type="project" value="InterPro"/>
</dbReference>
<evidence type="ECO:0000313" key="7">
    <source>
        <dbReference type="EMBL" id="RVU21666.1"/>
    </source>
</evidence>
<organism evidence="7 8">
    <name type="scientific">Methylobacterium oryzihabitans</name>
    <dbReference type="NCBI Taxonomy" id="2499852"/>
    <lineage>
        <taxon>Bacteria</taxon>
        <taxon>Pseudomonadati</taxon>
        <taxon>Pseudomonadota</taxon>
        <taxon>Alphaproteobacteria</taxon>
        <taxon>Hyphomicrobiales</taxon>
        <taxon>Methylobacteriaceae</taxon>
        <taxon>Methylobacterium</taxon>
    </lineage>
</organism>
<dbReference type="PROSITE" id="PS00671">
    <property type="entry name" value="D_2_HYDROXYACID_DH_3"/>
    <property type="match status" value="1"/>
</dbReference>
<name>A0A437PHB2_9HYPH</name>
<dbReference type="InterPro" id="IPR006139">
    <property type="entry name" value="D-isomer_2_OHA_DH_cat_dom"/>
</dbReference>
<dbReference type="OrthoDB" id="9793626at2"/>
<keyword evidence="3" id="KW-0520">NAD</keyword>
<dbReference type="SUPFAM" id="SSF51735">
    <property type="entry name" value="NAD(P)-binding Rossmann-fold domains"/>
    <property type="match status" value="1"/>
</dbReference>
<sequence length="312" mass="34061">MSHRIVFLDRETLDARLRAPGFPHEYREYDVTAPGEIVERLKDADIAVVNKVPMRAETLRQLPKLKLIAVAATGTDIVDKAAAKEQGITVVNIRNYAFNTVPEHVVGLIFALRRAIVPYANSTRRGDWNRSRQFCYFDYPIRDIAGSTLGIVGYGALGKSIAKRGEALGMKVLAYDVFPQDGLVDLDTILRESDVITLHAPLTPETRNMIGRAELARMKRDAILINTARGGLVDEAALAEALQSGTIGGAGFDVLTTEPPVEGNVLLDLDLPNLIVTPHVAWASKEAMQILADQVVDNIEAFVAGQPVNVVE</sequence>
<feature type="domain" description="D-isomer specific 2-hydroxyacid dehydrogenase NAD-binding" evidence="6">
    <location>
        <begin position="106"/>
        <end position="281"/>
    </location>
</feature>
<dbReference type="CDD" id="cd12162">
    <property type="entry name" value="2-Hacid_dh_4"/>
    <property type="match status" value="1"/>
</dbReference>
<dbReference type="PANTHER" id="PTHR43761">
    <property type="entry name" value="D-ISOMER SPECIFIC 2-HYDROXYACID DEHYDROGENASE FAMILY PROTEIN (AFU_ORTHOLOGUE AFUA_1G13630)"/>
    <property type="match status" value="1"/>
</dbReference>
<comment type="similarity">
    <text evidence="1 4">Belongs to the D-isomer specific 2-hydroxyacid dehydrogenase family.</text>
</comment>
<dbReference type="InterPro" id="IPR050418">
    <property type="entry name" value="D-iso_2-hydroxyacid_DH_PdxB"/>
</dbReference>
<dbReference type="GO" id="GO:0047545">
    <property type="term" value="F:(S)-2-hydroxyglutarate dehydrogenase activity"/>
    <property type="evidence" value="ECO:0007669"/>
    <property type="project" value="UniProtKB-ARBA"/>
</dbReference>
<evidence type="ECO:0000256" key="4">
    <source>
        <dbReference type="RuleBase" id="RU003719"/>
    </source>
</evidence>
<protein>
    <submittedName>
        <fullName evidence="7">D-2-hydroxyacid dehydrogenase</fullName>
    </submittedName>
</protein>
<dbReference type="GO" id="GO:0004617">
    <property type="term" value="F:phosphoglycerate dehydrogenase activity"/>
    <property type="evidence" value="ECO:0007669"/>
    <property type="project" value="UniProtKB-ARBA"/>
</dbReference>
<dbReference type="Pfam" id="PF02826">
    <property type="entry name" value="2-Hacid_dh_C"/>
    <property type="match status" value="1"/>
</dbReference>
<evidence type="ECO:0000313" key="8">
    <source>
        <dbReference type="Proteomes" id="UP000286997"/>
    </source>
</evidence>